<evidence type="ECO:0000313" key="2">
    <source>
        <dbReference type="EMBL" id="GHH88722.1"/>
    </source>
</evidence>
<feature type="domain" description="SnoaL-like" evidence="1">
    <location>
        <begin position="24"/>
        <end position="125"/>
    </location>
</feature>
<dbReference type="Pfam" id="PF13577">
    <property type="entry name" value="SnoaL_4"/>
    <property type="match status" value="1"/>
</dbReference>
<proteinExistence type="predicted"/>
<organism evidence="2 3">
    <name type="scientific">Streptomyces sulfonofaciens</name>
    <dbReference type="NCBI Taxonomy" id="68272"/>
    <lineage>
        <taxon>Bacteria</taxon>
        <taxon>Bacillati</taxon>
        <taxon>Actinomycetota</taxon>
        <taxon>Actinomycetes</taxon>
        <taxon>Kitasatosporales</taxon>
        <taxon>Streptomycetaceae</taxon>
        <taxon>Streptomyces</taxon>
    </lineage>
</organism>
<reference evidence="2" key="2">
    <citation type="submission" date="2020-09" db="EMBL/GenBank/DDBJ databases">
        <authorList>
            <person name="Sun Q."/>
            <person name="Ohkuma M."/>
        </authorList>
    </citation>
    <scope>NUCLEOTIDE SEQUENCE</scope>
    <source>
        <strain evidence="2">JCM 5069</strain>
    </source>
</reference>
<gene>
    <name evidence="2" type="ORF">GCM10018793_69430</name>
</gene>
<dbReference type="Gene3D" id="3.10.450.50">
    <property type="match status" value="1"/>
</dbReference>
<dbReference type="EMBL" id="BNCD01000041">
    <property type="protein sequence ID" value="GHH88722.1"/>
    <property type="molecule type" value="Genomic_DNA"/>
</dbReference>
<comment type="caution">
    <text evidence="2">The sequence shown here is derived from an EMBL/GenBank/DDBJ whole genome shotgun (WGS) entry which is preliminary data.</text>
</comment>
<sequence length="205" mass="23221">MRDTGHVEIERMRLQSLVVYERQARDLGLWTELAECYAPGATIRSNWFDRAAEEYVRLSRDMHDTTPSRHQLGQPVIDARDDRAVLEAPMTFEFRGHFRGTQIDLVSHTLTLHRAVRTGGRWRYLRTVAVFDRDTMTPAVPGDHVDLRPDDLSGARASYRMLTVWMTSRGYTVPGDRPGTDRPAEVAALRQEARAWAGLAASSVG</sequence>
<reference evidence="2" key="1">
    <citation type="journal article" date="2014" name="Int. J. Syst. Evol. Microbiol.">
        <title>Complete genome sequence of Corynebacterium casei LMG S-19264T (=DSM 44701T), isolated from a smear-ripened cheese.</title>
        <authorList>
            <consortium name="US DOE Joint Genome Institute (JGI-PGF)"/>
            <person name="Walter F."/>
            <person name="Albersmeier A."/>
            <person name="Kalinowski J."/>
            <person name="Ruckert C."/>
        </authorList>
    </citation>
    <scope>NUCLEOTIDE SEQUENCE</scope>
    <source>
        <strain evidence="2">JCM 5069</strain>
    </source>
</reference>
<dbReference type="RefSeq" id="WP_189939054.1">
    <property type="nucleotide sequence ID" value="NZ_BNCD01000041.1"/>
</dbReference>
<dbReference type="InterPro" id="IPR032710">
    <property type="entry name" value="NTF2-like_dom_sf"/>
</dbReference>
<dbReference type="InterPro" id="IPR037401">
    <property type="entry name" value="SnoaL-like"/>
</dbReference>
<evidence type="ECO:0000313" key="3">
    <source>
        <dbReference type="Proteomes" id="UP000603708"/>
    </source>
</evidence>
<protein>
    <recommendedName>
        <fullName evidence="1">SnoaL-like domain-containing protein</fullName>
    </recommendedName>
</protein>
<accession>A0A919L982</accession>
<dbReference type="Proteomes" id="UP000603708">
    <property type="component" value="Unassembled WGS sequence"/>
</dbReference>
<keyword evidence="3" id="KW-1185">Reference proteome</keyword>
<evidence type="ECO:0000259" key="1">
    <source>
        <dbReference type="Pfam" id="PF13577"/>
    </source>
</evidence>
<name>A0A919L982_9ACTN</name>
<dbReference type="SUPFAM" id="SSF54427">
    <property type="entry name" value="NTF2-like"/>
    <property type="match status" value="1"/>
</dbReference>
<dbReference type="AlphaFoldDB" id="A0A919L982"/>